<evidence type="ECO:0000256" key="3">
    <source>
        <dbReference type="ARBA" id="ARBA00022618"/>
    </source>
</evidence>
<dbReference type="InterPro" id="IPR004953">
    <property type="entry name" value="EB1_C"/>
</dbReference>
<dbReference type="Pfam" id="PF00307">
    <property type="entry name" value="CH"/>
    <property type="match status" value="1"/>
</dbReference>
<dbReference type="Pfam" id="PF03271">
    <property type="entry name" value="EB1"/>
    <property type="match status" value="1"/>
</dbReference>
<evidence type="ECO:0000259" key="11">
    <source>
        <dbReference type="PROSITE" id="PS50021"/>
    </source>
</evidence>
<keyword evidence="6" id="KW-0206">Cytoskeleton</keyword>
<evidence type="ECO:0000256" key="7">
    <source>
        <dbReference type="ARBA" id="ARBA00023306"/>
    </source>
</evidence>
<accession>A0A2V0PDM6</accession>
<dbReference type="PROSITE" id="PS51230">
    <property type="entry name" value="EB1_C"/>
    <property type="match status" value="1"/>
</dbReference>
<comment type="subcellular location">
    <subcellularLocation>
        <location evidence="8">Cytoplasm</location>
        <location evidence="8">Cytoskeleton</location>
        <location evidence="8">Phragmoplast</location>
    </subcellularLocation>
</comment>
<reference evidence="13 14" key="1">
    <citation type="journal article" date="2018" name="Sci. Rep.">
        <title>Raphidocelis subcapitata (=Pseudokirchneriella subcapitata) provides an insight into genome evolution and environmental adaptations in the Sphaeropleales.</title>
        <authorList>
            <person name="Suzuki S."/>
            <person name="Yamaguchi H."/>
            <person name="Nakajima N."/>
            <person name="Kawachi M."/>
        </authorList>
    </citation>
    <scope>NUCLEOTIDE SEQUENCE [LARGE SCALE GENOMIC DNA]</scope>
    <source>
        <strain evidence="13 14">NIES-35</strain>
    </source>
</reference>
<comment type="similarity">
    <text evidence="1">Belongs to the MAPRE family.</text>
</comment>
<sequence>MAGRSELLGWINSTLDLRIGKVEETASGAVACQMMDALHPGVVAMKKVDFNAKSEYEYINNYKVLQEAFTKLNIDKHIEVSKLVKARPLDNMEFMQWLKTYFDTHTGGRAVHDYDPAARRALCKTGDVRGGGGGGAGGVAPSGRAAAPPPAPAAAAPPAAREADRAPAGHYAGRLTTERVAAPAAPAPAAPRRAGSQKLSTAGSGGVRPSGGGALRSRAASDDGVVEQLQAEVATWRAAAETATKEKDFYWSKLRAIELMCNTCQDVPVLRVVEEILYAPSQEEGERILGEAMADIEVAATAAAAAANGAAYDGDASADADGAGAPTADGDAGALPPQDDAPAEPLGSGGCGGAPEAAGLVGCSA</sequence>
<dbReference type="Gene3D" id="1.10.418.10">
    <property type="entry name" value="Calponin-like domain"/>
    <property type="match status" value="1"/>
</dbReference>
<keyword evidence="3" id="KW-0132">Cell division</keyword>
<dbReference type="Proteomes" id="UP000247498">
    <property type="component" value="Unassembled WGS sequence"/>
</dbReference>
<proteinExistence type="inferred from homology"/>
<dbReference type="InterPro" id="IPR001715">
    <property type="entry name" value="CH_dom"/>
</dbReference>
<evidence type="ECO:0000313" key="14">
    <source>
        <dbReference type="Proteomes" id="UP000247498"/>
    </source>
</evidence>
<dbReference type="GO" id="GO:0051301">
    <property type="term" value="P:cell division"/>
    <property type="evidence" value="ECO:0007669"/>
    <property type="project" value="UniProtKB-KW"/>
</dbReference>
<evidence type="ECO:0000256" key="6">
    <source>
        <dbReference type="ARBA" id="ARBA00023212"/>
    </source>
</evidence>
<dbReference type="GO" id="GO:0009524">
    <property type="term" value="C:phragmoplast"/>
    <property type="evidence" value="ECO:0007669"/>
    <property type="project" value="UniProtKB-SubCell"/>
</dbReference>
<feature type="compositionally biased region" description="Low complexity" evidence="10">
    <location>
        <begin position="315"/>
        <end position="334"/>
    </location>
</feature>
<evidence type="ECO:0000256" key="4">
    <source>
        <dbReference type="ARBA" id="ARBA00022701"/>
    </source>
</evidence>
<evidence type="ECO:0000256" key="8">
    <source>
        <dbReference type="ARBA" id="ARBA00060413"/>
    </source>
</evidence>
<feature type="domain" description="Calponin-homology (CH)" evidence="11">
    <location>
        <begin position="1"/>
        <end position="103"/>
    </location>
</feature>
<feature type="compositionally biased region" description="Gly residues" evidence="10">
    <location>
        <begin position="128"/>
        <end position="140"/>
    </location>
</feature>
<feature type="region of interest" description="Disordered" evidence="10">
    <location>
        <begin position="315"/>
        <end position="355"/>
    </location>
</feature>
<dbReference type="GO" id="GO:0009652">
    <property type="term" value="P:thigmotropism"/>
    <property type="evidence" value="ECO:0007669"/>
    <property type="project" value="UniProtKB-ARBA"/>
</dbReference>
<dbReference type="STRING" id="307507.A0A2V0PDM6"/>
<dbReference type="InterPro" id="IPR036133">
    <property type="entry name" value="EB1_C_sf"/>
</dbReference>
<dbReference type="Gene3D" id="1.20.5.1430">
    <property type="match status" value="1"/>
</dbReference>
<dbReference type="InterPro" id="IPR027328">
    <property type="entry name" value="MAPRE"/>
</dbReference>
<keyword evidence="14" id="KW-1185">Reference proteome</keyword>
<dbReference type="GO" id="GO:0005874">
    <property type="term" value="C:microtubule"/>
    <property type="evidence" value="ECO:0007669"/>
    <property type="project" value="UniProtKB-KW"/>
</dbReference>
<evidence type="ECO:0000313" key="13">
    <source>
        <dbReference type="EMBL" id="GBF96000.1"/>
    </source>
</evidence>
<keyword evidence="4 9" id="KW-0493">Microtubule</keyword>
<keyword evidence="7" id="KW-0131">Cell cycle</keyword>
<evidence type="ECO:0000256" key="9">
    <source>
        <dbReference type="PROSITE-ProRule" id="PRU00576"/>
    </source>
</evidence>
<dbReference type="SUPFAM" id="SSF140612">
    <property type="entry name" value="EB1 dimerisation domain-like"/>
    <property type="match status" value="1"/>
</dbReference>
<protein>
    <submittedName>
        <fullName evidence="13">Uncharacterized protein</fullName>
    </submittedName>
</protein>
<dbReference type="PANTHER" id="PTHR10623">
    <property type="entry name" value="MICROTUBULE-ASSOCIATED PROTEIN RP/EB FAMILY MEMBER"/>
    <property type="match status" value="1"/>
</dbReference>
<dbReference type="GO" id="GO:0008017">
    <property type="term" value="F:microtubule binding"/>
    <property type="evidence" value="ECO:0007669"/>
    <property type="project" value="InterPro"/>
</dbReference>
<keyword evidence="2" id="KW-0963">Cytoplasm</keyword>
<comment type="caution">
    <text evidence="13">The sequence shown here is derived from an EMBL/GenBank/DDBJ whole genome shotgun (WGS) entry which is preliminary data.</text>
</comment>
<organism evidence="13 14">
    <name type="scientific">Raphidocelis subcapitata</name>
    <dbReference type="NCBI Taxonomy" id="307507"/>
    <lineage>
        <taxon>Eukaryota</taxon>
        <taxon>Viridiplantae</taxon>
        <taxon>Chlorophyta</taxon>
        <taxon>core chlorophytes</taxon>
        <taxon>Chlorophyceae</taxon>
        <taxon>CS clade</taxon>
        <taxon>Sphaeropleales</taxon>
        <taxon>Selenastraceae</taxon>
        <taxon>Raphidocelis</taxon>
    </lineage>
</organism>
<feature type="domain" description="EB1 C-terminal" evidence="12">
    <location>
        <begin position="218"/>
        <end position="286"/>
    </location>
</feature>
<gene>
    <name evidence="13" type="ORF">Rsub_08815</name>
</gene>
<dbReference type="FunFam" id="1.10.418.10:FF:000028">
    <property type="entry name" value="RP/EB family microtubule-associated protein"/>
    <property type="match status" value="1"/>
</dbReference>
<evidence type="ECO:0000259" key="12">
    <source>
        <dbReference type="PROSITE" id="PS51230"/>
    </source>
</evidence>
<dbReference type="PROSITE" id="PS50021">
    <property type="entry name" value="CH"/>
    <property type="match status" value="1"/>
</dbReference>
<evidence type="ECO:0000256" key="10">
    <source>
        <dbReference type="SAM" id="MobiDB-lite"/>
    </source>
</evidence>
<dbReference type="EMBL" id="BDRX01000073">
    <property type="protein sequence ID" value="GBF96000.1"/>
    <property type="molecule type" value="Genomic_DNA"/>
</dbReference>
<feature type="region of interest" description="Disordered" evidence="10">
    <location>
        <begin position="182"/>
        <end position="223"/>
    </location>
</feature>
<dbReference type="AlphaFoldDB" id="A0A2V0PDM6"/>
<feature type="compositionally biased region" description="Gly residues" evidence="10">
    <location>
        <begin position="203"/>
        <end position="214"/>
    </location>
</feature>
<evidence type="ECO:0000256" key="1">
    <source>
        <dbReference type="ARBA" id="ARBA00010729"/>
    </source>
</evidence>
<evidence type="ECO:0000256" key="5">
    <source>
        <dbReference type="ARBA" id="ARBA00022776"/>
    </source>
</evidence>
<name>A0A2V0PDM6_9CHLO</name>
<dbReference type="InParanoid" id="A0A2V0PDM6"/>
<dbReference type="SUPFAM" id="SSF47576">
    <property type="entry name" value="Calponin-homology domain, CH-domain"/>
    <property type="match status" value="1"/>
</dbReference>
<feature type="region of interest" description="Disordered" evidence="10">
    <location>
        <begin position="127"/>
        <end position="166"/>
    </location>
</feature>
<dbReference type="InterPro" id="IPR036872">
    <property type="entry name" value="CH_dom_sf"/>
</dbReference>
<dbReference type="FunCoup" id="A0A2V0PDM6">
    <property type="interactions" value="1472"/>
</dbReference>
<keyword evidence="5" id="KW-0498">Mitosis</keyword>
<dbReference type="OrthoDB" id="2119228at2759"/>
<evidence type="ECO:0000256" key="2">
    <source>
        <dbReference type="ARBA" id="ARBA00022490"/>
    </source>
</evidence>